<accession>A0A164MES6</accession>
<name>A0A164MES6_9AGAM</name>
<keyword evidence="3" id="KW-1185">Reference proteome</keyword>
<sequence length="73" mass="8363">MMALPILRAHVCGKCFENFISQIFPMRHGNAQLVPSFVLSSRPTLLLVSCRFMMILSRHHHPKAVHAFSFLSR</sequence>
<dbReference type="EMBL" id="KV419517">
    <property type="protein sequence ID" value="KZS86383.1"/>
    <property type="molecule type" value="Genomic_DNA"/>
</dbReference>
<dbReference type="Proteomes" id="UP000076722">
    <property type="component" value="Unassembled WGS sequence"/>
</dbReference>
<protein>
    <submittedName>
        <fullName evidence="2">Uncharacterized protein</fullName>
    </submittedName>
</protein>
<dbReference type="EMBL" id="KV419477">
    <property type="protein sequence ID" value="KZS86640.1"/>
    <property type="molecule type" value="Genomic_DNA"/>
</dbReference>
<evidence type="ECO:0000313" key="3">
    <source>
        <dbReference type="Proteomes" id="UP000076722"/>
    </source>
</evidence>
<dbReference type="AlphaFoldDB" id="A0A164MES6"/>
<evidence type="ECO:0000313" key="1">
    <source>
        <dbReference type="EMBL" id="KZS86383.1"/>
    </source>
</evidence>
<reference evidence="2 3" key="1">
    <citation type="journal article" date="2016" name="Mol. Biol. Evol.">
        <title>Comparative Genomics of Early-Diverging Mushroom-Forming Fungi Provides Insights into the Origins of Lignocellulose Decay Capabilities.</title>
        <authorList>
            <person name="Nagy L.G."/>
            <person name="Riley R."/>
            <person name="Tritt A."/>
            <person name="Adam C."/>
            <person name="Daum C."/>
            <person name="Floudas D."/>
            <person name="Sun H."/>
            <person name="Yadav J.S."/>
            <person name="Pangilinan J."/>
            <person name="Larsson K.H."/>
            <person name="Matsuura K."/>
            <person name="Barry K."/>
            <person name="Labutti K."/>
            <person name="Kuo R."/>
            <person name="Ohm R.A."/>
            <person name="Bhattacharya S.S."/>
            <person name="Shirouzu T."/>
            <person name="Yoshinaga Y."/>
            <person name="Martin F.M."/>
            <person name="Grigoriev I.V."/>
            <person name="Hibbett D.S."/>
        </authorList>
    </citation>
    <scope>NUCLEOTIDE SEQUENCE [LARGE SCALE GENOMIC DNA]</scope>
    <source>
        <strain evidence="2 3">HHB9708</strain>
    </source>
</reference>
<gene>
    <name evidence="2" type="ORF">SISNIDRAFT_354537</name>
    <name evidence="1" type="ORF">SISNIDRAFT_64133</name>
</gene>
<organism evidence="2 3">
    <name type="scientific">Sistotremastrum niveocremeum HHB9708</name>
    <dbReference type="NCBI Taxonomy" id="1314777"/>
    <lineage>
        <taxon>Eukaryota</taxon>
        <taxon>Fungi</taxon>
        <taxon>Dikarya</taxon>
        <taxon>Basidiomycota</taxon>
        <taxon>Agaricomycotina</taxon>
        <taxon>Agaricomycetes</taxon>
        <taxon>Sistotremastrales</taxon>
        <taxon>Sistotremastraceae</taxon>
        <taxon>Sertulicium</taxon>
        <taxon>Sertulicium niveocremeum</taxon>
    </lineage>
</organism>
<proteinExistence type="predicted"/>
<evidence type="ECO:0000313" key="2">
    <source>
        <dbReference type="EMBL" id="KZS86640.1"/>
    </source>
</evidence>